<dbReference type="AlphaFoldDB" id="A0A4R3LB84"/>
<proteinExistence type="predicted"/>
<protein>
    <submittedName>
        <fullName evidence="2">Putative membrane protein (TIGR04086 family)</fullName>
    </submittedName>
</protein>
<feature type="transmembrane region" description="Helical" evidence="1">
    <location>
        <begin position="21"/>
        <end position="39"/>
    </location>
</feature>
<keyword evidence="3" id="KW-1185">Reference proteome</keyword>
<dbReference type="Pfam" id="PF12670">
    <property type="entry name" value="DUF3792"/>
    <property type="match status" value="1"/>
</dbReference>
<feature type="transmembrane region" description="Helical" evidence="1">
    <location>
        <begin position="76"/>
        <end position="99"/>
    </location>
</feature>
<evidence type="ECO:0000313" key="3">
    <source>
        <dbReference type="Proteomes" id="UP000294937"/>
    </source>
</evidence>
<evidence type="ECO:0000256" key="1">
    <source>
        <dbReference type="SAM" id="Phobius"/>
    </source>
</evidence>
<gene>
    <name evidence="2" type="ORF">EDD58_10193</name>
</gene>
<evidence type="ECO:0000313" key="2">
    <source>
        <dbReference type="EMBL" id="TCS96460.1"/>
    </source>
</evidence>
<comment type="caution">
    <text evidence="2">The sequence shown here is derived from an EMBL/GenBank/DDBJ whole genome shotgun (WGS) entry which is preliminary data.</text>
</comment>
<reference evidence="2 3" key="1">
    <citation type="submission" date="2019-03" db="EMBL/GenBank/DDBJ databases">
        <title>Genomic Encyclopedia of Type Strains, Phase IV (KMG-IV): sequencing the most valuable type-strain genomes for metagenomic binning, comparative biology and taxonomic classification.</title>
        <authorList>
            <person name="Goeker M."/>
        </authorList>
    </citation>
    <scope>NUCLEOTIDE SEQUENCE [LARGE SCALE GENOMIC DNA]</scope>
    <source>
        <strain evidence="2 3">DSM 45707</strain>
    </source>
</reference>
<organism evidence="2 3">
    <name type="scientific">Hazenella coriacea</name>
    <dbReference type="NCBI Taxonomy" id="1179467"/>
    <lineage>
        <taxon>Bacteria</taxon>
        <taxon>Bacillati</taxon>
        <taxon>Bacillota</taxon>
        <taxon>Bacilli</taxon>
        <taxon>Bacillales</taxon>
        <taxon>Thermoactinomycetaceae</taxon>
        <taxon>Hazenella</taxon>
    </lineage>
</organism>
<dbReference type="EMBL" id="SMAG01000001">
    <property type="protein sequence ID" value="TCS96460.1"/>
    <property type="molecule type" value="Genomic_DNA"/>
</dbReference>
<dbReference type="NCBIfam" id="TIGR04086">
    <property type="entry name" value="TIGR04086_membr"/>
    <property type="match status" value="1"/>
</dbReference>
<keyword evidence="1" id="KW-0812">Transmembrane</keyword>
<sequence length="131" mass="14294">MKEMLLDSARRSWKSPLLLGQLFIWSLILLGSFMIALLIRYTSMGMDALPIIAYMINALALLIGGFVSGRRSKQRGWYYGGLQGIIYALLVMLIGFLAFDTAMVINPILFAISSFGISAIGGILGVNTGNQ</sequence>
<dbReference type="RefSeq" id="WP_243648595.1">
    <property type="nucleotide sequence ID" value="NZ_SMAG01000001.1"/>
</dbReference>
<dbReference type="Proteomes" id="UP000294937">
    <property type="component" value="Unassembled WGS sequence"/>
</dbReference>
<feature type="transmembrane region" description="Helical" evidence="1">
    <location>
        <begin position="51"/>
        <end position="69"/>
    </location>
</feature>
<keyword evidence="1" id="KW-0472">Membrane</keyword>
<keyword evidence="1" id="KW-1133">Transmembrane helix</keyword>
<accession>A0A4R3LB84</accession>
<feature type="transmembrane region" description="Helical" evidence="1">
    <location>
        <begin position="105"/>
        <end position="126"/>
    </location>
</feature>
<dbReference type="InterPro" id="IPR023804">
    <property type="entry name" value="DUF3792_TM"/>
</dbReference>
<name>A0A4R3LB84_9BACL</name>